<dbReference type="SUPFAM" id="SSF88946">
    <property type="entry name" value="Sigma2 domain of RNA polymerase sigma factors"/>
    <property type="match status" value="1"/>
</dbReference>
<proteinExistence type="predicted"/>
<dbReference type="Pfam" id="PF04542">
    <property type="entry name" value="Sigma70_r2"/>
    <property type="match status" value="1"/>
</dbReference>
<dbReference type="InterPro" id="IPR013325">
    <property type="entry name" value="RNA_pol_sigma_r2"/>
</dbReference>
<dbReference type="InterPro" id="IPR013324">
    <property type="entry name" value="RNA_pol_sigma_r3/r4-like"/>
</dbReference>
<dbReference type="RefSeq" id="WP_141189574.1">
    <property type="nucleotide sequence ID" value="NZ_JBHUMR010000007.1"/>
</dbReference>
<reference evidence="4" key="1">
    <citation type="journal article" date="2019" name="Int. J. Syst. Evol. Microbiol.">
        <title>The Global Catalogue of Microorganisms (GCM) 10K type strain sequencing project: providing services to taxonomists for standard genome sequencing and annotation.</title>
        <authorList>
            <consortium name="The Broad Institute Genomics Platform"/>
            <consortium name="The Broad Institute Genome Sequencing Center for Infectious Disease"/>
            <person name="Wu L."/>
            <person name="Ma J."/>
        </authorList>
    </citation>
    <scope>NUCLEOTIDE SEQUENCE [LARGE SCALE GENOMIC DNA]</scope>
    <source>
        <strain evidence="4">TISTR 2241</strain>
    </source>
</reference>
<evidence type="ECO:0000313" key="4">
    <source>
        <dbReference type="Proteomes" id="UP001597458"/>
    </source>
</evidence>
<dbReference type="Gene3D" id="1.10.10.10">
    <property type="entry name" value="Winged helix-like DNA-binding domain superfamily/Winged helix DNA-binding domain"/>
    <property type="match status" value="1"/>
</dbReference>
<gene>
    <name evidence="3" type="ORF">ACFSTF_02205</name>
</gene>
<evidence type="ECO:0000313" key="3">
    <source>
        <dbReference type="EMBL" id="MFD2616125.1"/>
    </source>
</evidence>
<accession>A0ABW5PL80</accession>
<keyword evidence="4" id="KW-1185">Reference proteome</keyword>
<feature type="domain" description="HTH luxR-type" evidence="1">
    <location>
        <begin position="115"/>
        <end position="160"/>
    </location>
</feature>
<dbReference type="NCBIfam" id="TIGR02937">
    <property type="entry name" value="sigma70-ECF"/>
    <property type="match status" value="1"/>
</dbReference>
<dbReference type="InterPro" id="IPR007627">
    <property type="entry name" value="RNA_pol_sigma70_r2"/>
</dbReference>
<comment type="caution">
    <text evidence="3">The sequence shown here is derived from an EMBL/GenBank/DDBJ whole genome shotgun (WGS) entry which is preliminary data.</text>
</comment>
<organism evidence="3 4">
    <name type="scientific">Terrilactibacillus laevilacticus</name>
    <dbReference type="NCBI Taxonomy" id="1380157"/>
    <lineage>
        <taxon>Bacteria</taxon>
        <taxon>Bacillati</taxon>
        <taxon>Bacillota</taxon>
        <taxon>Bacilli</taxon>
        <taxon>Bacillales</taxon>
        <taxon>Bacillaceae</taxon>
        <taxon>Terrilactibacillus</taxon>
    </lineage>
</organism>
<dbReference type="Proteomes" id="UP001597458">
    <property type="component" value="Unassembled WGS sequence"/>
</dbReference>
<name>A0ABW5PL80_9BACI</name>
<dbReference type="SUPFAM" id="SSF88659">
    <property type="entry name" value="Sigma3 and sigma4 domains of RNA polymerase sigma factors"/>
    <property type="match status" value="1"/>
</dbReference>
<evidence type="ECO:0000259" key="1">
    <source>
        <dbReference type="Pfam" id="PF00196"/>
    </source>
</evidence>
<protein>
    <submittedName>
        <fullName evidence="3">Sigma-70 family RNA polymerase sigma factor</fullName>
    </submittedName>
</protein>
<feature type="domain" description="RNA polymerase sigma-70 region 2" evidence="2">
    <location>
        <begin position="14"/>
        <end position="80"/>
    </location>
</feature>
<sequence length="169" mass="20107">MDRKMMIPSFEEMANAYEPLIKKIIKQLYCQNDFDEMFQSGLIGLYEATISFDPKKGAFPSYAELKIRCRIISDIRAKKRHYSRHVYTDEIKEQLLETHQDNYFPCDILQRLDTILTPRELLWFKLQFIEDQETNTIAKKHHVSPHTVRSWKKSAMKKMKKAGIEIFQS</sequence>
<evidence type="ECO:0000259" key="2">
    <source>
        <dbReference type="Pfam" id="PF04542"/>
    </source>
</evidence>
<dbReference type="InterPro" id="IPR000792">
    <property type="entry name" value="Tscrpt_reg_LuxR_C"/>
</dbReference>
<dbReference type="InterPro" id="IPR014284">
    <property type="entry name" value="RNA_pol_sigma-70_dom"/>
</dbReference>
<dbReference type="InterPro" id="IPR036388">
    <property type="entry name" value="WH-like_DNA-bd_sf"/>
</dbReference>
<dbReference type="EMBL" id="JBHUMR010000007">
    <property type="protein sequence ID" value="MFD2616125.1"/>
    <property type="molecule type" value="Genomic_DNA"/>
</dbReference>
<dbReference type="Pfam" id="PF00196">
    <property type="entry name" value="GerE"/>
    <property type="match status" value="1"/>
</dbReference>
<dbReference type="Gene3D" id="1.10.1740.10">
    <property type="match status" value="1"/>
</dbReference>